<keyword evidence="4" id="KW-0520">NAD</keyword>
<dbReference type="VEuPathDB" id="FungiDB:F4678DRAFT_156977"/>
<sequence length="263" mass="27774">MYNTQKTKVKDGYVNIPGQSSITGAASGMGLATARLLASRGAVISLADINETAVKDATRSLECHHDQEHMYSVVDVSKSEAVDSWIGTTVQKFGRIDGAVNMAGIIKHAKPLAESTDEDWETVFAINATGVYYCLRAQIKAMAEGGGSIVSAASVFGQFGAPGNAAYCASKAAVISLSRTAAKENQKIRINCVSPGSVRTPLSDGENPEAIRRSLQHTAQKRRAEPIEVAHVIAFLLSDEASFVTGAVYNVDGGWPKLVASSV</sequence>
<protein>
    <recommendedName>
        <fullName evidence="5">Ketoreductase domain-containing protein</fullName>
    </recommendedName>
</protein>
<dbReference type="SUPFAM" id="SSF51735">
    <property type="entry name" value="NAD(P)-binding Rossmann-fold domains"/>
    <property type="match status" value="1"/>
</dbReference>
<evidence type="ECO:0000259" key="5">
    <source>
        <dbReference type="SMART" id="SM00822"/>
    </source>
</evidence>
<dbReference type="PANTHER" id="PTHR24321:SF8">
    <property type="entry name" value="ESTRADIOL 17-BETA-DEHYDROGENASE 8-RELATED"/>
    <property type="match status" value="1"/>
</dbReference>
<proteinExistence type="inferred from homology"/>
<dbReference type="InterPro" id="IPR020904">
    <property type="entry name" value="Sc_DH/Rdtase_CS"/>
</dbReference>
<name>A0A9W8NK11_9PEZI</name>
<dbReference type="AlphaFoldDB" id="A0A9W8NK11"/>
<dbReference type="PROSITE" id="PS00061">
    <property type="entry name" value="ADH_SHORT"/>
    <property type="match status" value="1"/>
</dbReference>
<feature type="domain" description="Ketoreductase" evidence="5">
    <location>
        <begin position="20"/>
        <end position="199"/>
    </location>
</feature>
<evidence type="ECO:0000256" key="3">
    <source>
        <dbReference type="ARBA" id="ARBA00023002"/>
    </source>
</evidence>
<keyword evidence="7" id="KW-1185">Reference proteome</keyword>
<dbReference type="Gene3D" id="3.40.50.720">
    <property type="entry name" value="NAD(P)-binding Rossmann-like Domain"/>
    <property type="match status" value="1"/>
</dbReference>
<evidence type="ECO:0000313" key="7">
    <source>
        <dbReference type="Proteomes" id="UP001148614"/>
    </source>
</evidence>
<evidence type="ECO:0000256" key="2">
    <source>
        <dbReference type="ARBA" id="ARBA00022857"/>
    </source>
</evidence>
<dbReference type="Pfam" id="PF13561">
    <property type="entry name" value="adh_short_C2"/>
    <property type="match status" value="1"/>
</dbReference>
<dbReference type="FunFam" id="3.40.50.720:FF:000084">
    <property type="entry name" value="Short-chain dehydrogenase reductase"/>
    <property type="match status" value="1"/>
</dbReference>
<gene>
    <name evidence="6" type="ORF">NPX13_g2798</name>
</gene>
<organism evidence="6 7">
    <name type="scientific">Xylaria arbuscula</name>
    <dbReference type="NCBI Taxonomy" id="114810"/>
    <lineage>
        <taxon>Eukaryota</taxon>
        <taxon>Fungi</taxon>
        <taxon>Dikarya</taxon>
        <taxon>Ascomycota</taxon>
        <taxon>Pezizomycotina</taxon>
        <taxon>Sordariomycetes</taxon>
        <taxon>Xylariomycetidae</taxon>
        <taxon>Xylariales</taxon>
        <taxon>Xylariaceae</taxon>
        <taxon>Xylaria</taxon>
    </lineage>
</organism>
<dbReference type="InterPro" id="IPR036291">
    <property type="entry name" value="NAD(P)-bd_dom_sf"/>
</dbReference>
<evidence type="ECO:0000313" key="6">
    <source>
        <dbReference type="EMBL" id="KAJ3577768.1"/>
    </source>
</evidence>
<dbReference type="InterPro" id="IPR002347">
    <property type="entry name" value="SDR_fam"/>
</dbReference>
<comment type="similarity">
    <text evidence="1">Belongs to the short-chain dehydrogenases/reductases (SDR) family.</text>
</comment>
<keyword evidence="3" id="KW-0560">Oxidoreductase</keyword>
<dbReference type="CDD" id="cd05233">
    <property type="entry name" value="SDR_c"/>
    <property type="match status" value="1"/>
</dbReference>
<dbReference type="PANTHER" id="PTHR24321">
    <property type="entry name" value="DEHYDROGENASES, SHORT CHAIN"/>
    <property type="match status" value="1"/>
</dbReference>
<dbReference type="Proteomes" id="UP001148614">
    <property type="component" value="Unassembled WGS sequence"/>
</dbReference>
<evidence type="ECO:0000256" key="4">
    <source>
        <dbReference type="ARBA" id="ARBA00023027"/>
    </source>
</evidence>
<dbReference type="SMART" id="SM00822">
    <property type="entry name" value="PKS_KR"/>
    <property type="match status" value="1"/>
</dbReference>
<dbReference type="PRINTS" id="PR00080">
    <property type="entry name" value="SDRFAMILY"/>
</dbReference>
<dbReference type="PRINTS" id="PR00081">
    <property type="entry name" value="GDHRDH"/>
</dbReference>
<keyword evidence="2" id="KW-0521">NADP</keyword>
<accession>A0A9W8NK11</accession>
<dbReference type="GO" id="GO:0016491">
    <property type="term" value="F:oxidoreductase activity"/>
    <property type="evidence" value="ECO:0007669"/>
    <property type="project" value="UniProtKB-KW"/>
</dbReference>
<dbReference type="EMBL" id="JANPWZ010000312">
    <property type="protein sequence ID" value="KAJ3577768.1"/>
    <property type="molecule type" value="Genomic_DNA"/>
</dbReference>
<dbReference type="InterPro" id="IPR057326">
    <property type="entry name" value="KR_dom"/>
</dbReference>
<reference evidence="6" key="1">
    <citation type="submission" date="2022-07" db="EMBL/GenBank/DDBJ databases">
        <title>Genome Sequence of Xylaria arbuscula.</title>
        <authorList>
            <person name="Buettner E."/>
        </authorList>
    </citation>
    <scope>NUCLEOTIDE SEQUENCE</scope>
    <source>
        <strain evidence="6">VT107</strain>
    </source>
</reference>
<comment type="caution">
    <text evidence="6">The sequence shown here is derived from an EMBL/GenBank/DDBJ whole genome shotgun (WGS) entry which is preliminary data.</text>
</comment>
<evidence type="ECO:0000256" key="1">
    <source>
        <dbReference type="ARBA" id="ARBA00006484"/>
    </source>
</evidence>